<dbReference type="Proteomes" id="UP000574276">
    <property type="component" value="Unassembled WGS sequence"/>
</dbReference>
<reference evidence="1 2" key="1">
    <citation type="submission" date="2020-07" db="EMBL/GenBank/DDBJ databases">
        <title>Characterization and genome sequencing of isolate MD1, a novel member within the family Lachnospiraceae.</title>
        <authorList>
            <person name="Rettenmaier R."/>
            <person name="Di Bello L."/>
            <person name="Zinser C."/>
            <person name="Scheitz K."/>
            <person name="Liebl W."/>
            <person name="Zverlov V."/>
        </authorList>
    </citation>
    <scope>NUCLEOTIDE SEQUENCE [LARGE SCALE GENOMIC DNA]</scope>
    <source>
        <strain evidence="1 2">MD1</strain>
    </source>
</reference>
<keyword evidence="2" id="KW-1185">Reference proteome</keyword>
<accession>A0A839K035</accession>
<evidence type="ECO:0000313" key="1">
    <source>
        <dbReference type="EMBL" id="MBB2182798.1"/>
    </source>
</evidence>
<protein>
    <submittedName>
        <fullName evidence="1">Uncharacterized protein</fullName>
    </submittedName>
</protein>
<evidence type="ECO:0000313" key="2">
    <source>
        <dbReference type="Proteomes" id="UP000574276"/>
    </source>
</evidence>
<sequence length="137" mass="16275">MIRIKSDELTANILEKILFYEFSQPSGLGGPGCVKMVSNDRESYLMLVEPEWCSCEFYELYKIFPILREYICGTSTSIYYDWQKQQSGWKYYYIGYGSNLLIKNEVYERFMEKYLEAIHAGDIYTLVHWDEIAQESF</sequence>
<comment type="caution">
    <text evidence="1">The sequence shown here is derived from an EMBL/GenBank/DDBJ whole genome shotgun (WGS) entry which is preliminary data.</text>
</comment>
<name>A0A839K035_9FIRM</name>
<organism evidence="1 2">
    <name type="scientific">Variimorphobacter saccharofermentans</name>
    <dbReference type="NCBI Taxonomy" id="2755051"/>
    <lineage>
        <taxon>Bacteria</taxon>
        <taxon>Bacillati</taxon>
        <taxon>Bacillota</taxon>
        <taxon>Clostridia</taxon>
        <taxon>Lachnospirales</taxon>
        <taxon>Lachnospiraceae</taxon>
        <taxon>Variimorphobacter</taxon>
    </lineage>
</organism>
<gene>
    <name evidence="1" type="ORF">H0486_07905</name>
</gene>
<dbReference type="RefSeq" id="WP_228352492.1">
    <property type="nucleotide sequence ID" value="NZ_JACEGA010000001.1"/>
</dbReference>
<dbReference type="AlphaFoldDB" id="A0A839K035"/>
<proteinExistence type="predicted"/>
<dbReference type="EMBL" id="JACEGA010000001">
    <property type="protein sequence ID" value="MBB2182798.1"/>
    <property type="molecule type" value="Genomic_DNA"/>
</dbReference>